<protein>
    <submittedName>
        <fullName evidence="9">Cytochrome c551/c552</fullName>
    </submittedName>
</protein>
<keyword evidence="3 6" id="KW-0479">Metal-binding</keyword>
<evidence type="ECO:0000256" key="1">
    <source>
        <dbReference type="ARBA" id="ARBA00022448"/>
    </source>
</evidence>
<dbReference type="PROSITE" id="PS51257">
    <property type="entry name" value="PROKAR_LIPOPROTEIN"/>
    <property type="match status" value="1"/>
</dbReference>
<sequence>MALRKVTSLVILALVGSLWIGCSSKEDQEAYNKYYGKGRQAREEAASSVAADEKKIDPDTINSLSVTDNADREVGGASGLRTEHGGEMVPALGTTTEDVQAATKEKGAEAKKAEPAATPAAAAAPAQKETPADIAALLNKHTCFACHRPYERLVGPAYAEVAKRKYSTEKIIELVHKPEPGNWPGYPPMAPMPQVPNEDITKIAKWINSL</sequence>
<keyword evidence="2 6" id="KW-0349">Heme</keyword>
<evidence type="ECO:0000313" key="10">
    <source>
        <dbReference type="Proteomes" id="UP000557307"/>
    </source>
</evidence>
<feature type="compositionally biased region" description="Low complexity" evidence="7">
    <location>
        <begin position="115"/>
        <end position="126"/>
    </location>
</feature>
<evidence type="ECO:0000256" key="6">
    <source>
        <dbReference type="PIRSR" id="PIRSR602324-1"/>
    </source>
</evidence>
<dbReference type="InterPro" id="IPR009056">
    <property type="entry name" value="Cyt_c-like_dom"/>
</dbReference>
<keyword evidence="1" id="KW-0813">Transport</keyword>
<evidence type="ECO:0000313" key="9">
    <source>
        <dbReference type="EMBL" id="MBB5284781.1"/>
    </source>
</evidence>
<evidence type="ECO:0000259" key="8">
    <source>
        <dbReference type="PROSITE" id="PS51007"/>
    </source>
</evidence>
<dbReference type="Pfam" id="PF00034">
    <property type="entry name" value="Cytochrom_C"/>
    <property type="match status" value="1"/>
</dbReference>
<dbReference type="GO" id="GO:0020037">
    <property type="term" value="F:heme binding"/>
    <property type="evidence" value="ECO:0007669"/>
    <property type="project" value="InterPro"/>
</dbReference>
<evidence type="ECO:0000256" key="5">
    <source>
        <dbReference type="ARBA" id="ARBA00023004"/>
    </source>
</evidence>
<keyword evidence="10" id="KW-1185">Reference proteome</keyword>
<dbReference type="GO" id="GO:0009055">
    <property type="term" value="F:electron transfer activity"/>
    <property type="evidence" value="ECO:0007669"/>
    <property type="project" value="InterPro"/>
</dbReference>
<comment type="PTM">
    <text evidence="6">Binds 1 heme c group covalently per subunit.</text>
</comment>
<evidence type="ECO:0000256" key="7">
    <source>
        <dbReference type="SAM" id="MobiDB-lite"/>
    </source>
</evidence>
<evidence type="ECO:0000256" key="3">
    <source>
        <dbReference type="ARBA" id="ARBA00022723"/>
    </source>
</evidence>
<dbReference type="GO" id="GO:0005506">
    <property type="term" value="F:iron ion binding"/>
    <property type="evidence" value="ECO:0007669"/>
    <property type="project" value="InterPro"/>
</dbReference>
<evidence type="ECO:0000256" key="4">
    <source>
        <dbReference type="ARBA" id="ARBA00022982"/>
    </source>
</evidence>
<dbReference type="Proteomes" id="UP000557307">
    <property type="component" value="Unassembled WGS sequence"/>
</dbReference>
<dbReference type="InterPro" id="IPR002324">
    <property type="entry name" value="Cyt_c_ID"/>
</dbReference>
<keyword evidence="4" id="KW-0249">Electron transport</keyword>
<dbReference type="RefSeq" id="WP_184174741.1">
    <property type="nucleotide sequence ID" value="NZ_JACHGF010000004.1"/>
</dbReference>
<comment type="caution">
    <text evidence="9">The sequence shown here is derived from an EMBL/GenBank/DDBJ whole genome shotgun (WGS) entry which is preliminary data.</text>
</comment>
<dbReference type="SUPFAM" id="SSF46626">
    <property type="entry name" value="Cytochrome c"/>
    <property type="match status" value="1"/>
</dbReference>
<accession>A0A840TME7</accession>
<dbReference type="AlphaFoldDB" id="A0A840TME7"/>
<keyword evidence="5 6" id="KW-0408">Iron</keyword>
<dbReference type="PROSITE" id="PS51007">
    <property type="entry name" value="CYTC"/>
    <property type="match status" value="1"/>
</dbReference>
<dbReference type="PRINTS" id="PR00606">
    <property type="entry name" value="CYTCHROMECID"/>
</dbReference>
<feature type="compositionally biased region" description="Basic and acidic residues" evidence="7">
    <location>
        <begin position="104"/>
        <end position="114"/>
    </location>
</feature>
<dbReference type="InterPro" id="IPR036909">
    <property type="entry name" value="Cyt_c-like_dom_sf"/>
</dbReference>
<feature type="binding site" description="covalent" evidence="6">
    <location>
        <position position="189"/>
    </location>
    <ligand>
        <name>heme c</name>
        <dbReference type="ChEBI" id="CHEBI:61717"/>
    </ligand>
</feature>
<evidence type="ECO:0000256" key="2">
    <source>
        <dbReference type="ARBA" id="ARBA00022617"/>
    </source>
</evidence>
<feature type="domain" description="Cytochrome c" evidence="8">
    <location>
        <begin position="129"/>
        <end position="210"/>
    </location>
</feature>
<proteinExistence type="predicted"/>
<reference evidence="9 10" key="1">
    <citation type="submission" date="2020-08" db="EMBL/GenBank/DDBJ databases">
        <title>Genomic Encyclopedia of Type Strains, Phase IV (KMG-IV): sequencing the most valuable type-strain genomes for metagenomic binning, comparative biology and taxonomic classification.</title>
        <authorList>
            <person name="Goeker M."/>
        </authorList>
    </citation>
    <scope>NUCLEOTIDE SEQUENCE [LARGE SCALE GENOMIC DNA]</scope>
    <source>
        <strain evidence="9 10">DSM 105074</strain>
    </source>
</reference>
<feature type="binding site" description="covalent" evidence="6">
    <location>
        <position position="147"/>
    </location>
    <ligand>
        <name>heme c</name>
        <dbReference type="ChEBI" id="CHEBI:61717"/>
    </ligand>
</feature>
<organism evidence="9 10">
    <name type="scientific">Rhabdobacter roseus</name>
    <dbReference type="NCBI Taxonomy" id="1655419"/>
    <lineage>
        <taxon>Bacteria</taxon>
        <taxon>Pseudomonadati</taxon>
        <taxon>Bacteroidota</taxon>
        <taxon>Cytophagia</taxon>
        <taxon>Cytophagales</taxon>
        <taxon>Cytophagaceae</taxon>
        <taxon>Rhabdobacter</taxon>
    </lineage>
</organism>
<feature type="binding site" description="covalent" evidence="6">
    <location>
        <position position="143"/>
    </location>
    <ligand>
        <name>heme c</name>
        <dbReference type="ChEBI" id="CHEBI:61717"/>
    </ligand>
</feature>
<dbReference type="Gene3D" id="1.10.760.10">
    <property type="entry name" value="Cytochrome c-like domain"/>
    <property type="match status" value="1"/>
</dbReference>
<feature type="region of interest" description="Disordered" evidence="7">
    <location>
        <begin position="104"/>
        <end position="126"/>
    </location>
</feature>
<gene>
    <name evidence="9" type="ORF">HNQ92_002929</name>
</gene>
<name>A0A840TME7_9BACT</name>
<dbReference type="EMBL" id="JACHGF010000004">
    <property type="protein sequence ID" value="MBB5284781.1"/>
    <property type="molecule type" value="Genomic_DNA"/>
</dbReference>